<dbReference type="InterPro" id="IPR040828">
    <property type="entry name" value="pPIWI_RE_REase"/>
</dbReference>
<dbReference type="Pfam" id="PF18154">
    <property type="entry name" value="pPIWI_RE_REase"/>
    <property type="match status" value="1"/>
</dbReference>
<proteinExistence type="predicted"/>
<evidence type="ECO:0000313" key="3">
    <source>
        <dbReference type="EMBL" id="RJT31482.1"/>
    </source>
</evidence>
<dbReference type="Proteomes" id="UP000272706">
    <property type="component" value="Unassembled WGS sequence"/>
</dbReference>
<sequence length="372" mass="40703">MGGVIDSVNGDMDQASIAVRMAAKGLVEAHRASLTSRGVLSQGPDMPLTLRRGMALVSAVALADGHSSDIASQVNDFTTLATRPVREWGPASLVLCEERNAILLDEGYGIPTAECIDLAEIRDEGSIVEDIFHEKLRTGLSRVGKNADSLYRAVRENIIRKPCRTRKEVLAFALEVPELASEIPTFFSPLPASALHGKTLRLCARCNAPLFADPDRSAYPNGRCAVRECRMSWPDMAVGEEHQIPVHDDWRMANPVIMTFWVGPGLPEIALYDALRKKREDVVLYPMCDLADIGIEGTKIGIDVKSYSSAAVLGKRFSANIGGMHAFRRRIVAVPDFWIKVDRDYLRTASAVCGNKDGIEFMSVSQVAEAFS</sequence>
<gene>
    <name evidence="3" type="ORF">D3227_28555</name>
</gene>
<organism evidence="3 4">
    <name type="scientific">Mesorhizobium waimense</name>
    <dbReference type="NCBI Taxonomy" id="1300307"/>
    <lineage>
        <taxon>Bacteria</taxon>
        <taxon>Pseudomonadati</taxon>
        <taxon>Pseudomonadota</taxon>
        <taxon>Alphaproteobacteria</taxon>
        <taxon>Hyphomicrobiales</taxon>
        <taxon>Phyllobacteriaceae</taxon>
        <taxon>Mesorhizobium</taxon>
    </lineage>
</organism>
<accession>A0A3A5KB05</accession>
<comment type="caution">
    <text evidence="3">The sequence shown here is derived from an EMBL/GenBank/DDBJ whole genome shotgun (WGS) entry which is preliminary data.</text>
</comment>
<dbReference type="AlphaFoldDB" id="A0A3A5KB05"/>
<feature type="domain" description="REase associating with pPIWI RE" evidence="1">
    <location>
        <begin position="265"/>
        <end position="369"/>
    </location>
</feature>
<dbReference type="EMBL" id="QZWZ01000030">
    <property type="protein sequence ID" value="RJT31482.1"/>
    <property type="molecule type" value="Genomic_DNA"/>
</dbReference>
<dbReference type="InterPro" id="IPR041191">
    <property type="entry name" value="pPIWI_RE_Y"/>
</dbReference>
<protein>
    <recommendedName>
        <fullName evidence="5">REase associating with pPIWI RE domain-containing protein</fullName>
    </recommendedName>
</protein>
<name>A0A3A5KB05_9HYPH</name>
<evidence type="ECO:0000259" key="1">
    <source>
        <dbReference type="Pfam" id="PF18154"/>
    </source>
</evidence>
<keyword evidence="4" id="KW-1185">Reference proteome</keyword>
<dbReference type="Pfam" id="PF18156">
    <property type="entry name" value="pPIWI_RE_Y"/>
    <property type="match status" value="1"/>
</dbReference>
<evidence type="ECO:0000259" key="2">
    <source>
        <dbReference type="Pfam" id="PF18156"/>
    </source>
</evidence>
<evidence type="ECO:0000313" key="4">
    <source>
        <dbReference type="Proteomes" id="UP000272706"/>
    </source>
</evidence>
<feature type="domain" description="pPIWI-RE three-gene island" evidence="2">
    <location>
        <begin position="19"/>
        <end position="165"/>
    </location>
</feature>
<reference evidence="3 4" key="1">
    <citation type="submission" date="2018-09" db="EMBL/GenBank/DDBJ databases">
        <title>Mesorhizobium carmichaelinearum sp. nov. isolated from Carmichaelinea spp. root nodules in New Zealand.</title>
        <authorList>
            <person name="De Meyer S.E."/>
        </authorList>
    </citation>
    <scope>NUCLEOTIDE SEQUENCE [LARGE SCALE GENOMIC DNA]</scope>
    <source>
        <strain evidence="3 4">ICMP19557</strain>
    </source>
</reference>
<evidence type="ECO:0008006" key="5">
    <source>
        <dbReference type="Google" id="ProtNLM"/>
    </source>
</evidence>